<dbReference type="Pfam" id="PF14490">
    <property type="entry name" value="HHH_RecD2"/>
    <property type="match status" value="1"/>
</dbReference>
<dbReference type="Gene3D" id="2.30.30.940">
    <property type="match status" value="1"/>
</dbReference>
<keyword evidence="1 3" id="KW-0547">Nucleotide-binding</keyword>
<name>A0A285TY14_9PROT</name>
<feature type="domain" description="ATP-dependent RecD2 DNA helicase SH3" evidence="7">
    <location>
        <begin position="686"/>
        <end position="759"/>
    </location>
</feature>
<dbReference type="GO" id="GO:0009338">
    <property type="term" value="C:exodeoxyribonuclease V complex"/>
    <property type="evidence" value="ECO:0007669"/>
    <property type="project" value="TreeGrafter"/>
</dbReference>
<evidence type="ECO:0000259" key="5">
    <source>
        <dbReference type="Pfam" id="PF13538"/>
    </source>
</evidence>
<proteinExistence type="inferred from homology"/>
<dbReference type="InterPro" id="IPR027417">
    <property type="entry name" value="P-loop_NTPase"/>
</dbReference>
<evidence type="ECO:0000313" key="8">
    <source>
        <dbReference type="EMBL" id="SOC27284.1"/>
    </source>
</evidence>
<feature type="binding site" evidence="3">
    <location>
        <begin position="471"/>
        <end position="475"/>
    </location>
    <ligand>
        <name>ATP</name>
        <dbReference type="ChEBI" id="CHEBI:30616"/>
    </ligand>
</feature>
<evidence type="ECO:0000259" key="7">
    <source>
        <dbReference type="Pfam" id="PF18335"/>
    </source>
</evidence>
<sequence length="879" mass="95409">MGLFASVESKAMHEQDAEASAAHPDLFTNPADTDVVGHEMGDPDEGAPAKAAATSQPVQTDLFSGFAQTVAAAAASGARGDSTKSTPKSVSAPISSFGRSLLRPEHIEQARNAEPEQVAPTEEDAELKGKVKKVIFRSAEGTFIIMAVTYKNEEGVRTETTVKANTIINFGPGDDFSAKGKWGEFKGAKQFTADLIRHLIPSGAKGIVAWIKTGAVPGVGEAAAQRMASFFGENLRNVMKDAAKLAECGIPIAKAEAIVTAWRFNEEQPELMTLLMDAGLKPKQTAKVMEHFGAAAMEMIQTNPWEMVSVIEGIGFPTADRIAERNDIAMTSHHRIREGYLYALSEAVHGSGHCGLPKADLVSKATDLLHLHREHVEAHLPVFLDDLRVVDDEVAGLIYPRRAWESEEEVASKLYAMLKNYRPSLSEQQALEKVELAEKMLGKRLDRDGGQLEAAMLALRYPVVIITGGPGTGKSTTQDVICKALELAGQKEILLAAPTGRAAKRLSETTGRDASTIHRLLMYDGKSGQFRHNEDNPLDADVSVADEYSMVDIFLCASKFEAIETGNTSVIMTGDVEQLPSVGPGQVLRDLIDAGHIPTARLTKVHRQAAGSGIAIAAKRINSGQSVMEPNHPMTGMRIRNSHAYDTLADLVKIIRTELPEMGYDPMQDVQVLAAQRRGSLGVETLNQVLKKALNPAYEDDNTVVIEGQPYTVGDRVMQIRNDYTNGVFNGEVGSIIAVEDTGPVGGKDNSKRILYVDFSGHTVTYRGGDVANLDLAYACTVHKSQGCEFPAVIFVAPQEHRRSLNRNLLYTGITRARQECILLGSPSAIEGAVHVLDVSRRHTGLKRRLDLLFNLQNINEHSLQDEPEPEMEFPGMSL</sequence>
<dbReference type="GO" id="GO:0006310">
    <property type="term" value="P:DNA recombination"/>
    <property type="evidence" value="ECO:0007669"/>
    <property type="project" value="InterPro"/>
</dbReference>
<dbReference type="Pfam" id="PF13245">
    <property type="entry name" value="AAA_19"/>
    <property type="match status" value="1"/>
</dbReference>
<evidence type="ECO:0000256" key="1">
    <source>
        <dbReference type="ARBA" id="ARBA00022741"/>
    </source>
</evidence>
<protein>
    <recommendedName>
        <fullName evidence="3">ATP-dependent RecD2 DNA helicase</fullName>
        <ecNumber evidence="3">5.6.2.3</ecNumber>
    </recommendedName>
    <alternativeName>
        <fullName evidence="3">DNA 5'-3' helicase subunit RecD2</fullName>
    </alternativeName>
</protein>
<dbReference type="Proteomes" id="UP000219068">
    <property type="component" value="Unassembled WGS sequence"/>
</dbReference>
<dbReference type="CDD" id="cd17933">
    <property type="entry name" value="DEXSc_RecD-like"/>
    <property type="match status" value="1"/>
</dbReference>
<dbReference type="HAMAP" id="MF_01488">
    <property type="entry name" value="RecD2"/>
    <property type="match status" value="1"/>
</dbReference>
<keyword evidence="3" id="KW-0378">Hydrolase</keyword>
<dbReference type="GO" id="GO:0017116">
    <property type="term" value="F:single-stranded DNA helicase activity"/>
    <property type="evidence" value="ECO:0007669"/>
    <property type="project" value="TreeGrafter"/>
</dbReference>
<keyword evidence="3" id="KW-0347">Helicase</keyword>
<comment type="function">
    <text evidence="3">DNA-dependent ATPase and ATP-dependent 5'-3' DNA helicase. Has no activity on blunt DNA or DNA with 3'-overhangs, requires at least 10 bases of 5'-ssDNA for helicase activity.</text>
</comment>
<feature type="domain" description="ATP-dependent RecD2 DNA helicase-like helix-hairpin-helix" evidence="6">
    <location>
        <begin position="267"/>
        <end position="354"/>
    </location>
</feature>
<feature type="region of interest" description="Disordered" evidence="4">
    <location>
        <begin position="1"/>
        <end position="57"/>
    </location>
</feature>
<keyword evidence="3" id="KW-0238">DNA-binding</keyword>
<organism evidence="8 9">
    <name type="scientific">Thalassospira xiamenensis</name>
    <dbReference type="NCBI Taxonomy" id="220697"/>
    <lineage>
        <taxon>Bacteria</taxon>
        <taxon>Pseudomonadati</taxon>
        <taxon>Pseudomonadota</taxon>
        <taxon>Alphaproteobacteria</taxon>
        <taxon>Rhodospirillales</taxon>
        <taxon>Thalassospiraceae</taxon>
        <taxon>Thalassospira</taxon>
    </lineage>
</organism>
<evidence type="ECO:0000313" key="9">
    <source>
        <dbReference type="Proteomes" id="UP000219068"/>
    </source>
</evidence>
<evidence type="ECO:0000256" key="4">
    <source>
        <dbReference type="SAM" id="MobiDB-lite"/>
    </source>
</evidence>
<comment type="similarity">
    <text evidence="3">Belongs to the RecD family. RecD2 subfamily.</text>
</comment>
<feature type="domain" description="UvrD-like helicase C-terminal" evidence="5">
    <location>
        <begin position="776"/>
        <end position="823"/>
    </location>
</feature>
<dbReference type="CDD" id="cd18809">
    <property type="entry name" value="SF1_C_RecD"/>
    <property type="match status" value="1"/>
</dbReference>
<dbReference type="PANTHER" id="PTHR43788:SF6">
    <property type="entry name" value="DNA HELICASE B"/>
    <property type="match status" value="1"/>
</dbReference>
<dbReference type="AlphaFoldDB" id="A0A285TY14"/>
<dbReference type="InterPro" id="IPR006345">
    <property type="entry name" value="RecD2"/>
</dbReference>
<dbReference type="InterPro" id="IPR050534">
    <property type="entry name" value="Coronavir_polyprotein_1ab"/>
</dbReference>
<dbReference type="EC" id="5.6.2.3" evidence="3"/>
<dbReference type="SUPFAM" id="SSF52540">
    <property type="entry name" value="P-loop containing nucleoside triphosphate hydrolases"/>
    <property type="match status" value="2"/>
</dbReference>
<reference evidence="8 9" key="1">
    <citation type="submission" date="2017-08" db="EMBL/GenBank/DDBJ databases">
        <authorList>
            <person name="de Groot N.N."/>
        </authorList>
    </citation>
    <scope>NUCLEOTIDE SEQUENCE [LARGE SCALE GENOMIC DNA]</scope>
    <source>
        <strain evidence="8 9">USBA 78</strain>
    </source>
</reference>
<dbReference type="NCBIfam" id="TIGR01448">
    <property type="entry name" value="recD_rel"/>
    <property type="match status" value="1"/>
</dbReference>
<evidence type="ECO:0000259" key="6">
    <source>
        <dbReference type="Pfam" id="PF14490"/>
    </source>
</evidence>
<comment type="catalytic activity">
    <reaction evidence="3">
        <text>ATP + H2O = ADP + phosphate + H(+)</text>
        <dbReference type="Rhea" id="RHEA:13065"/>
        <dbReference type="ChEBI" id="CHEBI:15377"/>
        <dbReference type="ChEBI" id="CHEBI:15378"/>
        <dbReference type="ChEBI" id="CHEBI:30616"/>
        <dbReference type="ChEBI" id="CHEBI:43474"/>
        <dbReference type="ChEBI" id="CHEBI:456216"/>
        <dbReference type="EC" id="5.6.2.3"/>
    </reaction>
</comment>
<keyword evidence="3" id="KW-0413">Isomerase</keyword>
<dbReference type="Pfam" id="PF13538">
    <property type="entry name" value="UvrD_C_2"/>
    <property type="match status" value="1"/>
</dbReference>
<dbReference type="GO" id="GO:0043139">
    <property type="term" value="F:5'-3' DNA helicase activity"/>
    <property type="evidence" value="ECO:0007669"/>
    <property type="project" value="UniProtKB-UniRule"/>
</dbReference>
<dbReference type="GO" id="GO:0005524">
    <property type="term" value="F:ATP binding"/>
    <property type="evidence" value="ECO:0007669"/>
    <property type="project" value="UniProtKB-UniRule"/>
</dbReference>
<accession>A0A285TY14</accession>
<dbReference type="InterPro" id="IPR041451">
    <property type="entry name" value="RecD2_SH13"/>
</dbReference>
<gene>
    <name evidence="3" type="primary">recD2</name>
    <name evidence="8" type="ORF">SAMN05428964_105352</name>
</gene>
<dbReference type="PANTHER" id="PTHR43788">
    <property type="entry name" value="DNA2/NAM7 HELICASE FAMILY MEMBER"/>
    <property type="match status" value="1"/>
</dbReference>
<dbReference type="Gene3D" id="3.40.50.300">
    <property type="entry name" value="P-loop containing nucleotide triphosphate hydrolases"/>
    <property type="match status" value="2"/>
</dbReference>
<dbReference type="Pfam" id="PF18335">
    <property type="entry name" value="SH3_13"/>
    <property type="match status" value="1"/>
</dbReference>
<dbReference type="RefSeq" id="WP_097052891.1">
    <property type="nucleotide sequence ID" value="NZ_OBMM01000005.1"/>
</dbReference>
<feature type="region of interest" description="Disordered" evidence="4">
    <location>
        <begin position="77"/>
        <end position="97"/>
    </location>
</feature>
<dbReference type="InterPro" id="IPR029493">
    <property type="entry name" value="RecD2-like_HHH"/>
</dbReference>
<dbReference type="Gene3D" id="1.10.10.2220">
    <property type="match status" value="1"/>
</dbReference>
<dbReference type="InterPro" id="IPR027785">
    <property type="entry name" value="UvrD-like_helicase_C"/>
</dbReference>
<dbReference type="GO" id="GO:0003677">
    <property type="term" value="F:DNA binding"/>
    <property type="evidence" value="ECO:0007669"/>
    <property type="project" value="UniProtKB-UniRule"/>
</dbReference>
<dbReference type="GO" id="GO:0016887">
    <property type="term" value="F:ATP hydrolysis activity"/>
    <property type="evidence" value="ECO:0007669"/>
    <property type="project" value="RHEA"/>
</dbReference>
<keyword evidence="2 3" id="KW-0067">ATP-binding</keyword>
<dbReference type="EMBL" id="OBMM01000005">
    <property type="protein sequence ID" value="SOC27284.1"/>
    <property type="molecule type" value="Genomic_DNA"/>
</dbReference>
<evidence type="ECO:0000256" key="2">
    <source>
        <dbReference type="ARBA" id="ARBA00022840"/>
    </source>
</evidence>
<evidence type="ECO:0000256" key="3">
    <source>
        <dbReference type="HAMAP-Rule" id="MF_01488"/>
    </source>
</evidence>
<feature type="compositionally biased region" description="Polar residues" evidence="4">
    <location>
        <begin position="83"/>
        <end position="97"/>
    </location>
</feature>